<dbReference type="HAMAP" id="MF_00006">
    <property type="entry name" value="Arg_succ_lyase"/>
    <property type="match status" value="1"/>
</dbReference>
<dbReference type="AlphaFoldDB" id="L1JKC6"/>
<gene>
    <name evidence="10" type="ORF">GUITHDRAFT_68151</name>
</gene>
<dbReference type="OrthoDB" id="2561043at2759"/>
<dbReference type="GeneID" id="17305667"/>
<dbReference type="Gene3D" id="1.20.200.10">
    <property type="entry name" value="Fumarase/aspartase (Central domain)"/>
    <property type="match status" value="1"/>
</dbReference>
<keyword evidence="4" id="KW-0055">Arginine biosynthesis</keyword>
<evidence type="ECO:0000313" key="10">
    <source>
        <dbReference type="EMBL" id="EKX48973.1"/>
    </source>
</evidence>
<evidence type="ECO:0000259" key="8">
    <source>
        <dbReference type="Pfam" id="PF00206"/>
    </source>
</evidence>
<reference evidence="10 12" key="1">
    <citation type="journal article" date="2012" name="Nature">
        <title>Algal genomes reveal evolutionary mosaicism and the fate of nucleomorphs.</title>
        <authorList>
            <consortium name="DOE Joint Genome Institute"/>
            <person name="Curtis B.A."/>
            <person name="Tanifuji G."/>
            <person name="Burki F."/>
            <person name="Gruber A."/>
            <person name="Irimia M."/>
            <person name="Maruyama S."/>
            <person name="Arias M.C."/>
            <person name="Ball S.G."/>
            <person name="Gile G.H."/>
            <person name="Hirakawa Y."/>
            <person name="Hopkins J.F."/>
            <person name="Kuo A."/>
            <person name="Rensing S.A."/>
            <person name="Schmutz J."/>
            <person name="Symeonidi A."/>
            <person name="Elias M."/>
            <person name="Eveleigh R.J."/>
            <person name="Herman E.K."/>
            <person name="Klute M.J."/>
            <person name="Nakayama T."/>
            <person name="Obornik M."/>
            <person name="Reyes-Prieto A."/>
            <person name="Armbrust E.V."/>
            <person name="Aves S.J."/>
            <person name="Beiko R.G."/>
            <person name="Coutinho P."/>
            <person name="Dacks J.B."/>
            <person name="Durnford D.G."/>
            <person name="Fast N.M."/>
            <person name="Green B.R."/>
            <person name="Grisdale C.J."/>
            <person name="Hempel F."/>
            <person name="Henrissat B."/>
            <person name="Hoppner M.P."/>
            <person name="Ishida K."/>
            <person name="Kim E."/>
            <person name="Koreny L."/>
            <person name="Kroth P.G."/>
            <person name="Liu Y."/>
            <person name="Malik S.B."/>
            <person name="Maier U.G."/>
            <person name="McRose D."/>
            <person name="Mock T."/>
            <person name="Neilson J.A."/>
            <person name="Onodera N.T."/>
            <person name="Poole A.M."/>
            <person name="Pritham E.J."/>
            <person name="Richards T.A."/>
            <person name="Rocap G."/>
            <person name="Roy S.W."/>
            <person name="Sarai C."/>
            <person name="Schaack S."/>
            <person name="Shirato S."/>
            <person name="Slamovits C.H."/>
            <person name="Spencer D.F."/>
            <person name="Suzuki S."/>
            <person name="Worden A.Z."/>
            <person name="Zauner S."/>
            <person name="Barry K."/>
            <person name="Bell C."/>
            <person name="Bharti A.K."/>
            <person name="Crow J.A."/>
            <person name="Grimwood J."/>
            <person name="Kramer R."/>
            <person name="Lindquist E."/>
            <person name="Lucas S."/>
            <person name="Salamov A."/>
            <person name="McFadden G.I."/>
            <person name="Lane C.E."/>
            <person name="Keeling P.J."/>
            <person name="Gray M.W."/>
            <person name="Grigoriev I.V."/>
            <person name="Archibald J.M."/>
        </authorList>
    </citation>
    <scope>NUCLEOTIDE SEQUENCE</scope>
    <source>
        <strain evidence="10 12">CCMP2712</strain>
    </source>
</reference>
<dbReference type="GO" id="GO:0005829">
    <property type="term" value="C:cytosol"/>
    <property type="evidence" value="ECO:0007669"/>
    <property type="project" value="TreeGrafter"/>
</dbReference>
<dbReference type="CDD" id="cd01359">
    <property type="entry name" value="Argininosuccinate_lyase"/>
    <property type="match status" value="1"/>
</dbReference>
<dbReference type="RefSeq" id="XP_005835953.1">
    <property type="nucleotide sequence ID" value="XM_005835896.1"/>
</dbReference>
<evidence type="ECO:0000256" key="5">
    <source>
        <dbReference type="ARBA" id="ARBA00022605"/>
    </source>
</evidence>
<keyword evidence="5" id="KW-0028">Amino-acid biosynthesis</keyword>
<dbReference type="InterPro" id="IPR022761">
    <property type="entry name" value="Fumarate_lyase_N"/>
</dbReference>
<dbReference type="PRINTS" id="PR00145">
    <property type="entry name" value="ARGSUCLYASE"/>
</dbReference>
<sequence>MSDSGHVSSVTSVGFRLSRSGRFSGETDPLMERFNASLPYDKRMWKQDLEGSIAYAAALGRAGILKDDEVKKLQEGLRAVGKEWESGKFEVKGGDEDIHTANERRLTEIVGPVGGKLHTGRSRNDQVVTDVRLWLREEVRALISNMKNLISVATERAEKEMDLLLPGYTHLQRAQPIRWSHWLLCYAWQWKRDVERLEGLLTRVNLLPLGVGALSGHPFGVDRHALAKDLGFDGIIPNSLDAVGDRDFILEYLFASSLIMVHFSRFAEDLILYSSTEFGFVSLADAYSTGSSLMPQKKNPDALELLRGKSGRTIGQTVGLLVTVKGTPSTYNKDLQEDKEPLFDAADTLEACSLIANGVLSTLVTNKDKMLKALDLPMLATDLSDHLVRKGIPFREAHHVAGAVVKLAEDRKCSLDQLTVEDLRKIHPSFDDSGPGGMWDYEAAVERRQTDGGTSRRAVGKQIEELKAWLSQ</sequence>
<dbReference type="PRINTS" id="PR00149">
    <property type="entry name" value="FUMRATELYASE"/>
</dbReference>
<evidence type="ECO:0000259" key="9">
    <source>
        <dbReference type="Pfam" id="PF14698"/>
    </source>
</evidence>
<keyword evidence="6" id="KW-0456">Lyase</keyword>
<dbReference type="InterPro" id="IPR029419">
    <property type="entry name" value="Arg_succ_lyase_C"/>
</dbReference>
<evidence type="ECO:0000256" key="1">
    <source>
        <dbReference type="ARBA" id="ARBA00000985"/>
    </source>
</evidence>
<comment type="similarity">
    <text evidence="3">Belongs to the lyase 1 family. Argininosuccinate lyase subfamily.</text>
</comment>
<evidence type="ECO:0000256" key="2">
    <source>
        <dbReference type="ARBA" id="ARBA00004941"/>
    </source>
</evidence>
<evidence type="ECO:0000256" key="3">
    <source>
        <dbReference type="ARBA" id="ARBA00010755"/>
    </source>
</evidence>
<accession>L1JKC6</accession>
<feature type="domain" description="Fumarate lyase N-terminal" evidence="8">
    <location>
        <begin position="21"/>
        <end position="315"/>
    </location>
</feature>
<feature type="domain" description="Argininosuccinate lyase C-terminal" evidence="9">
    <location>
        <begin position="378"/>
        <end position="446"/>
    </location>
</feature>
<dbReference type="HOGENOM" id="CLU_027272_2_1_1"/>
<dbReference type="InterPro" id="IPR008948">
    <property type="entry name" value="L-Aspartase-like"/>
</dbReference>
<evidence type="ECO:0000313" key="12">
    <source>
        <dbReference type="Proteomes" id="UP000011087"/>
    </source>
</evidence>
<dbReference type="PROSITE" id="PS00163">
    <property type="entry name" value="FUMARATE_LYASES"/>
    <property type="match status" value="1"/>
</dbReference>
<evidence type="ECO:0000256" key="7">
    <source>
        <dbReference type="ARBA" id="ARBA00032749"/>
    </source>
</evidence>
<name>L1JKC6_GUITC</name>
<dbReference type="PANTHER" id="PTHR43814:SF1">
    <property type="entry name" value="ARGININOSUCCINATE LYASE"/>
    <property type="match status" value="1"/>
</dbReference>
<dbReference type="EMBL" id="JH992983">
    <property type="protein sequence ID" value="EKX48973.1"/>
    <property type="molecule type" value="Genomic_DNA"/>
</dbReference>
<evidence type="ECO:0000313" key="11">
    <source>
        <dbReference type="EnsemblProtists" id="EKX48973"/>
    </source>
</evidence>
<dbReference type="InterPro" id="IPR024083">
    <property type="entry name" value="Fumarase/histidase_N"/>
</dbReference>
<organism evidence="10">
    <name type="scientific">Guillardia theta (strain CCMP2712)</name>
    <name type="common">Cryptophyte</name>
    <dbReference type="NCBI Taxonomy" id="905079"/>
    <lineage>
        <taxon>Eukaryota</taxon>
        <taxon>Cryptophyceae</taxon>
        <taxon>Pyrenomonadales</taxon>
        <taxon>Geminigeraceae</taxon>
        <taxon>Guillardia</taxon>
    </lineage>
</organism>
<dbReference type="PaxDb" id="55529-EKX48973"/>
<dbReference type="GO" id="GO:0004056">
    <property type="term" value="F:argininosuccinate lyase activity"/>
    <property type="evidence" value="ECO:0007669"/>
    <property type="project" value="UniProtKB-EC"/>
</dbReference>
<dbReference type="InterPro" id="IPR009049">
    <property type="entry name" value="Argininosuccinate_lyase"/>
</dbReference>
<dbReference type="FunFam" id="1.20.200.10:FF:000019">
    <property type="entry name" value="Argininosuccinate lyase chloroplastic"/>
    <property type="match status" value="1"/>
</dbReference>
<dbReference type="InterPro" id="IPR020557">
    <property type="entry name" value="Fumarate_lyase_CS"/>
</dbReference>
<dbReference type="SUPFAM" id="SSF48557">
    <property type="entry name" value="L-aspartase-like"/>
    <property type="match status" value="1"/>
</dbReference>
<proteinExistence type="inferred from homology"/>
<dbReference type="Gene3D" id="1.10.275.10">
    <property type="entry name" value="Fumarase/aspartase (N-terminal domain)"/>
    <property type="match status" value="1"/>
</dbReference>
<dbReference type="OMA" id="DFAIEFC"/>
<dbReference type="FunFam" id="1.10.40.30:FF:000001">
    <property type="entry name" value="Argininosuccinate lyase"/>
    <property type="match status" value="1"/>
</dbReference>
<dbReference type="GO" id="GO:0042450">
    <property type="term" value="P:L-arginine biosynthetic process via ornithine"/>
    <property type="evidence" value="ECO:0007669"/>
    <property type="project" value="InterPro"/>
</dbReference>
<dbReference type="EnsemblProtists" id="EKX48973">
    <property type="protein sequence ID" value="EKX48973"/>
    <property type="gene ID" value="GUITHDRAFT_68151"/>
</dbReference>
<dbReference type="NCBIfam" id="TIGR00838">
    <property type="entry name" value="argH"/>
    <property type="match status" value="1"/>
</dbReference>
<reference evidence="11" key="3">
    <citation type="submission" date="2016-03" db="UniProtKB">
        <authorList>
            <consortium name="EnsemblProtists"/>
        </authorList>
    </citation>
    <scope>IDENTIFICATION</scope>
</reference>
<keyword evidence="12" id="KW-1185">Reference proteome</keyword>
<evidence type="ECO:0000256" key="4">
    <source>
        <dbReference type="ARBA" id="ARBA00022571"/>
    </source>
</evidence>
<dbReference type="Pfam" id="PF14698">
    <property type="entry name" value="ASL_C2"/>
    <property type="match status" value="1"/>
</dbReference>
<dbReference type="eggNOG" id="KOG1316">
    <property type="taxonomic scope" value="Eukaryota"/>
</dbReference>
<dbReference type="PANTHER" id="PTHR43814">
    <property type="entry name" value="ARGININOSUCCINATE LYASE"/>
    <property type="match status" value="1"/>
</dbReference>
<protein>
    <recommendedName>
        <fullName evidence="7">Arginosuccinase</fullName>
    </recommendedName>
</protein>
<dbReference type="FunFam" id="1.10.275.10:FF:000002">
    <property type="entry name" value="Argininosuccinate lyase"/>
    <property type="match status" value="1"/>
</dbReference>
<reference evidence="12" key="2">
    <citation type="submission" date="2012-11" db="EMBL/GenBank/DDBJ databases">
        <authorList>
            <person name="Kuo A."/>
            <person name="Curtis B.A."/>
            <person name="Tanifuji G."/>
            <person name="Burki F."/>
            <person name="Gruber A."/>
            <person name="Irimia M."/>
            <person name="Maruyama S."/>
            <person name="Arias M.C."/>
            <person name="Ball S.G."/>
            <person name="Gile G.H."/>
            <person name="Hirakawa Y."/>
            <person name="Hopkins J.F."/>
            <person name="Rensing S.A."/>
            <person name="Schmutz J."/>
            <person name="Symeonidi A."/>
            <person name="Elias M."/>
            <person name="Eveleigh R.J."/>
            <person name="Herman E.K."/>
            <person name="Klute M.J."/>
            <person name="Nakayama T."/>
            <person name="Obornik M."/>
            <person name="Reyes-Prieto A."/>
            <person name="Armbrust E.V."/>
            <person name="Aves S.J."/>
            <person name="Beiko R.G."/>
            <person name="Coutinho P."/>
            <person name="Dacks J.B."/>
            <person name="Durnford D.G."/>
            <person name="Fast N.M."/>
            <person name="Green B.R."/>
            <person name="Grisdale C."/>
            <person name="Hempe F."/>
            <person name="Henrissat B."/>
            <person name="Hoppner M.P."/>
            <person name="Ishida K.-I."/>
            <person name="Kim E."/>
            <person name="Koreny L."/>
            <person name="Kroth P.G."/>
            <person name="Liu Y."/>
            <person name="Malik S.-B."/>
            <person name="Maier U.G."/>
            <person name="McRose D."/>
            <person name="Mock T."/>
            <person name="Neilson J.A."/>
            <person name="Onodera N.T."/>
            <person name="Poole A.M."/>
            <person name="Pritham E.J."/>
            <person name="Richards T.A."/>
            <person name="Rocap G."/>
            <person name="Roy S.W."/>
            <person name="Sarai C."/>
            <person name="Schaack S."/>
            <person name="Shirato S."/>
            <person name="Slamovits C.H."/>
            <person name="Spencer D.F."/>
            <person name="Suzuki S."/>
            <person name="Worden A.Z."/>
            <person name="Zauner S."/>
            <person name="Barry K."/>
            <person name="Bell C."/>
            <person name="Bharti A.K."/>
            <person name="Crow J.A."/>
            <person name="Grimwood J."/>
            <person name="Kramer R."/>
            <person name="Lindquist E."/>
            <person name="Lucas S."/>
            <person name="Salamov A."/>
            <person name="McFadden G.I."/>
            <person name="Lane C.E."/>
            <person name="Keeling P.J."/>
            <person name="Gray M.W."/>
            <person name="Grigoriev I.V."/>
            <person name="Archibald J.M."/>
        </authorList>
    </citation>
    <scope>NUCLEOTIDE SEQUENCE</scope>
    <source>
        <strain evidence="12">CCMP2712</strain>
    </source>
</reference>
<dbReference type="InterPro" id="IPR000362">
    <property type="entry name" value="Fumarate_lyase_fam"/>
</dbReference>
<evidence type="ECO:0000256" key="6">
    <source>
        <dbReference type="ARBA" id="ARBA00023239"/>
    </source>
</evidence>
<dbReference type="Gene3D" id="1.10.40.30">
    <property type="entry name" value="Fumarase/aspartase (C-terminal domain)"/>
    <property type="match status" value="1"/>
</dbReference>
<comment type="catalytic activity">
    <reaction evidence="1">
        <text>2-(N(omega)-L-arginino)succinate = fumarate + L-arginine</text>
        <dbReference type="Rhea" id="RHEA:24020"/>
        <dbReference type="ChEBI" id="CHEBI:29806"/>
        <dbReference type="ChEBI" id="CHEBI:32682"/>
        <dbReference type="ChEBI" id="CHEBI:57472"/>
        <dbReference type="EC" id="4.3.2.1"/>
    </reaction>
</comment>
<dbReference type="STRING" id="905079.L1JKC6"/>
<dbReference type="KEGG" id="gtt:GUITHDRAFT_68151"/>
<dbReference type="Pfam" id="PF00206">
    <property type="entry name" value="Lyase_1"/>
    <property type="match status" value="1"/>
</dbReference>
<comment type="pathway">
    <text evidence="2">Amino-acid biosynthesis; L-arginine biosynthesis; L-arginine from L-ornithine and carbamoyl phosphate: step 3/3.</text>
</comment>
<dbReference type="Proteomes" id="UP000011087">
    <property type="component" value="Unassembled WGS sequence"/>
</dbReference>